<dbReference type="Pfam" id="PF24783">
    <property type="entry name" value="FANCA_arcN"/>
    <property type="match status" value="1"/>
</dbReference>
<evidence type="ECO:0000259" key="1">
    <source>
        <dbReference type="Pfam" id="PF15865"/>
    </source>
</evidence>
<dbReference type="Pfam" id="PF24781">
    <property type="entry name" value="FANCA_helical"/>
    <property type="match status" value="1"/>
</dbReference>
<dbReference type="InterPro" id="IPR003516">
    <property type="entry name" value="FANCA"/>
</dbReference>
<evidence type="ECO:0000259" key="3">
    <source>
        <dbReference type="Pfam" id="PF24783"/>
    </source>
</evidence>
<reference evidence="4" key="2">
    <citation type="submission" date="2021-01" db="UniProtKB">
        <authorList>
            <consortium name="EnsemblMetazoa"/>
        </authorList>
    </citation>
    <scope>IDENTIFICATION</scope>
</reference>
<evidence type="ECO:0000259" key="2">
    <source>
        <dbReference type="Pfam" id="PF24781"/>
    </source>
</evidence>
<dbReference type="Proteomes" id="UP000007110">
    <property type="component" value="Unassembled WGS sequence"/>
</dbReference>
<protein>
    <recommendedName>
        <fullName evidence="6">Fanconi anemia complementation group A</fullName>
    </recommendedName>
</protein>
<dbReference type="InterPro" id="IPR055387">
    <property type="entry name" value="FANCA_arcN"/>
</dbReference>
<reference evidence="5" key="1">
    <citation type="submission" date="2015-02" db="EMBL/GenBank/DDBJ databases">
        <title>Genome sequencing for Strongylocentrotus purpuratus.</title>
        <authorList>
            <person name="Murali S."/>
            <person name="Liu Y."/>
            <person name="Vee V."/>
            <person name="English A."/>
            <person name="Wang M."/>
            <person name="Skinner E."/>
            <person name="Han Y."/>
            <person name="Muzny D.M."/>
            <person name="Worley K.C."/>
            <person name="Gibbs R.A."/>
        </authorList>
    </citation>
    <scope>NUCLEOTIDE SEQUENCE</scope>
</reference>
<name>A0A7M7N5H7_STRPU</name>
<dbReference type="OrthoDB" id="2287188at2759"/>
<dbReference type="AlphaFoldDB" id="A0A7M7N5H7"/>
<organism evidence="4 5">
    <name type="scientific">Strongylocentrotus purpuratus</name>
    <name type="common">Purple sea urchin</name>
    <dbReference type="NCBI Taxonomy" id="7668"/>
    <lineage>
        <taxon>Eukaryota</taxon>
        <taxon>Metazoa</taxon>
        <taxon>Echinodermata</taxon>
        <taxon>Eleutherozoa</taxon>
        <taxon>Echinozoa</taxon>
        <taxon>Echinoidea</taxon>
        <taxon>Euechinoidea</taxon>
        <taxon>Echinacea</taxon>
        <taxon>Camarodonta</taxon>
        <taxon>Echinidea</taxon>
        <taxon>Strongylocentrotidae</taxon>
        <taxon>Strongylocentrotus</taxon>
    </lineage>
</organism>
<dbReference type="InterPro" id="IPR055386">
    <property type="entry name" value="FANCA_helical"/>
</dbReference>
<dbReference type="PANTHER" id="PTHR12047">
    <property type="entry name" value="FANCONI ANEMIA GROUP A PROTEIN"/>
    <property type="match status" value="1"/>
</dbReference>
<proteinExistence type="predicted"/>
<evidence type="ECO:0000313" key="5">
    <source>
        <dbReference type="Proteomes" id="UP000007110"/>
    </source>
</evidence>
<dbReference type="PANTHER" id="PTHR12047:SF2">
    <property type="entry name" value="FANCONI ANEMIA GROUP A PROTEIN"/>
    <property type="match status" value="1"/>
</dbReference>
<dbReference type="KEGG" id="spu:105439161"/>
<dbReference type="Pfam" id="PF15865">
    <property type="entry name" value="Fanconi_A_N"/>
    <property type="match status" value="1"/>
</dbReference>
<feature type="domain" description="Fanconi anaemia group A protein arcN subdomain" evidence="3">
    <location>
        <begin position="450"/>
        <end position="710"/>
    </location>
</feature>
<dbReference type="EnsemblMetazoa" id="XM_030975614">
    <property type="protein sequence ID" value="XP_030831474"/>
    <property type="gene ID" value="LOC105439161"/>
</dbReference>
<dbReference type="GeneID" id="105439161"/>
<feature type="domain" description="Fanconi anaemia group A protein helical" evidence="2">
    <location>
        <begin position="347"/>
        <end position="428"/>
    </location>
</feature>
<dbReference type="InterPro" id="IPR031729">
    <property type="entry name" value="Fanconi_A_N"/>
</dbReference>
<dbReference type="InParanoid" id="A0A7M7N5H7"/>
<keyword evidence="5" id="KW-1185">Reference proteome</keyword>
<feature type="domain" description="Fanconi anaemia group A protein N-terminal" evidence="1">
    <location>
        <begin position="9"/>
        <end position="323"/>
    </location>
</feature>
<accession>A0A7M7N5H7</accession>
<dbReference type="RefSeq" id="XP_030831474.1">
    <property type="nucleotide sequence ID" value="XM_030975614.1"/>
</dbReference>
<sequence length="975" mass="108882">MPFDLFVTSHLGHPKVLSHVAVDLANLTIKNQQTEEGICELSQQVFIDTLTYFIQVAHPSKDAPSSGSTKTITKCVKGILDKVFAKLIEAAHDSKAKFDNHEGLLPMEKIQNRVSKESCQQFAIHHVTQLLCHNPTFSVTDAIGKQHEWSFAKASPCTVGLFRQLLIPLQETDAVGLLRRVLDQEEVNWQSTLIYTSTIVIYYPLAQQLVKKCISDFIEQAFESYEEDLLICAFLLVRQAANEGPHVFPSYAAWFKETFSSSSTLAHRKAFVFLMEFLTKLVPHETAVSLRAHVQNPPTAPSKCQEVLRDYLLLAKTRLSDLNESWQDSGFPGTHKQTAGARCARPQDQARNDVDIAIESYEKNNRIPTNVLEASIFRRPYYVTHFLPALLTPRMLPDIADAKMKLIESLKNANKIPVALYQHYDEACAKELNELLDGAFSEDAMEDCLEPLDALKASLDKLKGIVVRLQTCQSNDTTIQGELTAQVTLLSDKMATALGLDGSPSEPLSDVAAITCVDLKEIKPSVLHKEVAEIVLDAFSKICKDAEVIKQRQGGVGMGSFQMVWARQLVSMLSGFTELCTALYHRVWMLCCQQVQSKTDAAIVGVACFLLFTYTLRSQFPSVSGNSTSSNSKTPCSLLEAISSELSINTSQQMLFTARFTSALLHLSLCISASESGAASLSDKFRATQLPPVAVEKFCFLIPRLCPEMRVTLEDCPMEDDYHDASQDDVLLAIGRSIIPSSAFKKMLPESKLSFAQWISYELDVSPHEDILTDLERHDYHQWAILCHFLPLPTAQGGCEGCHYRAVRTLINGLMDHETGGDHRRVTDDDDDDDGVDDAKVIGSHCHGHHRHRGGHSCWRELLQSLQELVSLVEVNQVDRQKSGDVEKSHDPWLLSVLHERQAKTWKPDIDNASSNVCFPSEALEIQAFMRVACCLPPYLLFASHNDTSPRQKDLEALSQFIGIHLNYCDKDNER</sequence>
<evidence type="ECO:0000313" key="4">
    <source>
        <dbReference type="EnsemblMetazoa" id="XP_030831474"/>
    </source>
</evidence>
<dbReference type="CTD" id="2175"/>
<dbReference type="GO" id="GO:0043240">
    <property type="term" value="C:Fanconi anaemia nuclear complex"/>
    <property type="evidence" value="ECO:0000318"/>
    <property type="project" value="GO_Central"/>
</dbReference>
<evidence type="ECO:0008006" key="6">
    <source>
        <dbReference type="Google" id="ProtNLM"/>
    </source>
</evidence>
<dbReference type="GO" id="GO:0036297">
    <property type="term" value="P:interstrand cross-link repair"/>
    <property type="evidence" value="ECO:0007669"/>
    <property type="project" value="InterPro"/>
</dbReference>